<evidence type="ECO:0000256" key="2">
    <source>
        <dbReference type="SAM" id="Phobius"/>
    </source>
</evidence>
<evidence type="ECO:0000256" key="1">
    <source>
        <dbReference type="SAM" id="MobiDB-lite"/>
    </source>
</evidence>
<evidence type="ECO:0000313" key="3">
    <source>
        <dbReference type="EMBL" id="CAG9759609.1"/>
    </source>
</evidence>
<keyword evidence="2" id="KW-0812">Transmembrane</keyword>
<protein>
    <submittedName>
        <fullName evidence="3">Uncharacterized protein</fullName>
    </submittedName>
</protein>
<dbReference type="AlphaFoldDB" id="A0A9N9QD70"/>
<accession>A0A9N9QD70</accession>
<gene>
    <name evidence="3" type="ORF">CEUTPL_LOCUS356</name>
</gene>
<organism evidence="3 4">
    <name type="scientific">Ceutorhynchus assimilis</name>
    <name type="common">cabbage seed weevil</name>
    <dbReference type="NCBI Taxonomy" id="467358"/>
    <lineage>
        <taxon>Eukaryota</taxon>
        <taxon>Metazoa</taxon>
        <taxon>Ecdysozoa</taxon>
        <taxon>Arthropoda</taxon>
        <taxon>Hexapoda</taxon>
        <taxon>Insecta</taxon>
        <taxon>Pterygota</taxon>
        <taxon>Neoptera</taxon>
        <taxon>Endopterygota</taxon>
        <taxon>Coleoptera</taxon>
        <taxon>Polyphaga</taxon>
        <taxon>Cucujiformia</taxon>
        <taxon>Curculionidae</taxon>
        <taxon>Ceutorhynchinae</taxon>
        <taxon>Ceutorhynchus</taxon>
    </lineage>
</organism>
<feature type="transmembrane region" description="Helical" evidence="2">
    <location>
        <begin position="148"/>
        <end position="177"/>
    </location>
</feature>
<sequence>MSDPNLEKNCEICAVQNEEYQNNDPKEKYLPHHLHIMQYFASTIARIYRNPAPEKIENGESLTELTDLPNTNGRNSGNYESARESLNEESYTSNVHEESNTSNGHEESNTSNGNEESNNSNDIVMNIEERYSRTIIESPRISKRCVTFLNYAFFTYSALLFLVVAGLLLMCMMYFVYRIGVSTGYLDPINS</sequence>
<reference evidence="3" key="1">
    <citation type="submission" date="2022-01" db="EMBL/GenBank/DDBJ databases">
        <authorList>
            <person name="King R."/>
        </authorList>
    </citation>
    <scope>NUCLEOTIDE SEQUENCE</scope>
</reference>
<feature type="compositionally biased region" description="Basic and acidic residues" evidence="1">
    <location>
        <begin position="95"/>
        <end position="108"/>
    </location>
</feature>
<dbReference type="Proteomes" id="UP001152799">
    <property type="component" value="Chromosome 1"/>
</dbReference>
<feature type="region of interest" description="Disordered" evidence="1">
    <location>
        <begin position="58"/>
        <end position="121"/>
    </location>
</feature>
<proteinExistence type="predicted"/>
<keyword evidence="2" id="KW-0472">Membrane</keyword>
<feature type="compositionally biased region" description="Polar residues" evidence="1">
    <location>
        <begin position="60"/>
        <end position="79"/>
    </location>
</feature>
<keyword evidence="2" id="KW-1133">Transmembrane helix</keyword>
<evidence type="ECO:0000313" key="4">
    <source>
        <dbReference type="Proteomes" id="UP001152799"/>
    </source>
</evidence>
<name>A0A9N9QD70_9CUCU</name>
<keyword evidence="4" id="KW-1185">Reference proteome</keyword>
<feature type="compositionally biased region" description="Low complexity" evidence="1">
    <location>
        <begin position="109"/>
        <end position="121"/>
    </location>
</feature>
<dbReference type="EMBL" id="OU892277">
    <property type="protein sequence ID" value="CAG9759609.1"/>
    <property type="molecule type" value="Genomic_DNA"/>
</dbReference>